<dbReference type="EMBL" id="MEHK01000001">
    <property type="protein sequence ID" value="OEJ35097.1"/>
    <property type="molecule type" value="Genomic_DNA"/>
</dbReference>
<sequence>MTDRAREIPSDSTGIWFTAAQRLTSRRIVVRDPQLSRTWHTEPLPMSRTHRSVLFSQVVATRLSQFVVRDGSTQERFRPPAGLTVSA</sequence>
<dbReference type="AlphaFoldDB" id="A0A1E5PZX3"/>
<organism evidence="1 2">
    <name type="scientific">Streptomyces subrutilus</name>
    <dbReference type="NCBI Taxonomy" id="36818"/>
    <lineage>
        <taxon>Bacteria</taxon>
        <taxon>Bacillati</taxon>
        <taxon>Actinomycetota</taxon>
        <taxon>Actinomycetes</taxon>
        <taxon>Kitasatosporales</taxon>
        <taxon>Streptomycetaceae</taxon>
        <taxon>Streptomyces</taxon>
    </lineage>
</organism>
<protein>
    <submittedName>
        <fullName evidence="1">Uncharacterized protein</fullName>
    </submittedName>
</protein>
<proteinExistence type="predicted"/>
<dbReference type="Proteomes" id="UP000095705">
    <property type="component" value="Unassembled WGS sequence"/>
</dbReference>
<comment type="caution">
    <text evidence="1">The sequence shown here is derived from an EMBL/GenBank/DDBJ whole genome shotgun (WGS) entry which is preliminary data.</text>
</comment>
<keyword evidence="2" id="KW-1185">Reference proteome</keyword>
<name>A0A1E5PZX3_9ACTN</name>
<accession>A0A1E5PZX3</accession>
<reference evidence="1 2" key="1">
    <citation type="submission" date="2016-08" db="EMBL/GenBank/DDBJ databases">
        <title>The complete genome of Streptomyces subrutilus 10-1-1.</title>
        <authorList>
            <person name="Chen X."/>
        </authorList>
    </citation>
    <scope>NUCLEOTIDE SEQUENCE [LARGE SCALE GENOMIC DNA]</scope>
    <source>
        <strain evidence="1 2">10-1-1</strain>
    </source>
</reference>
<evidence type="ECO:0000313" key="1">
    <source>
        <dbReference type="EMBL" id="OEJ35097.1"/>
    </source>
</evidence>
<gene>
    <name evidence="1" type="ORF">BGK67_30645</name>
</gene>
<evidence type="ECO:0000313" key="2">
    <source>
        <dbReference type="Proteomes" id="UP000095705"/>
    </source>
</evidence>